<dbReference type="Proteomes" id="UP000674217">
    <property type="component" value="Unassembled WGS sequence"/>
</dbReference>
<evidence type="ECO:0000259" key="6">
    <source>
        <dbReference type="PROSITE" id="PS50110"/>
    </source>
</evidence>
<gene>
    <name evidence="7" type="ORF">J3S90_08605</name>
</gene>
<dbReference type="PROSITE" id="PS50109">
    <property type="entry name" value="HIS_KIN"/>
    <property type="match status" value="1"/>
</dbReference>
<evidence type="ECO:0000313" key="8">
    <source>
        <dbReference type="Proteomes" id="UP000674217"/>
    </source>
</evidence>
<dbReference type="RefSeq" id="WP_210645831.1">
    <property type="nucleotide sequence ID" value="NZ_JAGFBU010000002.1"/>
</dbReference>
<evidence type="ECO:0000313" key="7">
    <source>
        <dbReference type="EMBL" id="MBP4141862.1"/>
    </source>
</evidence>
<dbReference type="PRINTS" id="PR00344">
    <property type="entry name" value="BCTRLSENSOR"/>
</dbReference>
<dbReference type="Gene3D" id="1.10.287.130">
    <property type="match status" value="1"/>
</dbReference>
<dbReference type="InterPro" id="IPR001789">
    <property type="entry name" value="Sig_transdc_resp-reg_receiver"/>
</dbReference>
<dbReference type="Pfam" id="PF02518">
    <property type="entry name" value="HATPase_c"/>
    <property type="match status" value="1"/>
</dbReference>
<dbReference type="Gene3D" id="3.40.50.2300">
    <property type="match status" value="1"/>
</dbReference>
<dbReference type="PROSITE" id="PS50110">
    <property type="entry name" value="RESPONSE_REGULATORY"/>
    <property type="match status" value="1"/>
</dbReference>
<dbReference type="InterPro" id="IPR036097">
    <property type="entry name" value="HisK_dim/P_sf"/>
</dbReference>
<dbReference type="InterPro" id="IPR003594">
    <property type="entry name" value="HATPase_dom"/>
</dbReference>
<dbReference type="EC" id="2.7.13.3" evidence="2"/>
<keyword evidence="8" id="KW-1185">Reference proteome</keyword>
<evidence type="ECO:0000256" key="2">
    <source>
        <dbReference type="ARBA" id="ARBA00012438"/>
    </source>
</evidence>
<name>A0ABS5CTB5_9FLAO</name>
<dbReference type="PANTHER" id="PTHR43547:SF2">
    <property type="entry name" value="HYBRID SIGNAL TRANSDUCTION HISTIDINE KINASE C"/>
    <property type="match status" value="1"/>
</dbReference>
<evidence type="ECO:0000259" key="5">
    <source>
        <dbReference type="PROSITE" id="PS50109"/>
    </source>
</evidence>
<dbReference type="InterPro" id="IPR011006">
    <property type="entry name" value="CheY-like_superfamily"/>
</dbReference>
<dbReference type="SUPFAM" id="SSF47384">
    <property type="entry name" value="Homodimeric domain of signal transducing histidine kinase"/>
    <property type="match status" value="1"/>
</dbReference>
<dbReference type="InterPro" id="IPR003661">
    <property type="entry name" value="HisK_dim/P_dom"/>
</dbReference>
<keyword evidence="3 4" id="KW-0597">Phosphoprotein</keyword>
<dbReference type="EMBL" id="JAGFBU010000002">
    <property type="protein sequence ID" value="MBP4141862.1"/>
    <property type="molecule type" value="Genomic_DNA"/>
</dbReference>
<comment type="caution">
    <text evidence="7">The sequence shown here is derived from an EMBL/GenBank/DDBJ whole genome shotgun (WGS) entry which is preliminary data.</text>
</comment>
<organism evidence="7 8">
    <name type="scientific">Flavobacterium flabelliforme</name>
    <dbReference type="NCBI Taxonomy" id="2816119"/>
    <lineage>
        <taxon>Bacteria</taxon>
        <taxon>Pseudomonadati</taxon>
        <taxon>Bacteroidota</taxon>
        <taxon>Flavobacteriia</taxon>
        <taxon>Flavobacteriales</taxon>
        <taxon>Flavobacteriaceae</taxon>
        <taxon>Flavobacterium</taxon>
    </lineage>
</organism>
<evidence type="ECO:0000256" key="1">
    <source>
        <dbReference type="ARBA" id="ARBA00000085"/>
    </source>
</evidence>
<feature type="domain" description="Response regulatory" evidence="6">
    <location>
        <begin position="1"/>
        <end position="118"/>
    </location>
</feature>
<dbReference type="SMART" id="SM00387">
    <property type="entry name" value="HATPase_c"/>
    <property type="match status" value="1"/>
</dbReference>
<dbReference type="Gene3D" id="3.30.565.10">
    <property type="entry name" value="Histidine kinase-like ATPase, C-terminal domain"/>
    <property type="match status" value="1"/>
</dbReference>
<evidence type="ECO:0000256" key="3">
    <source>
        <dbReference type="ARBA" id="ARBA00022553"/>
    </source>
</evidence>
<accession>A0ABS5CTB5</accession>
<evidence type="ECO:0000256" key="4">
    <source>
        <dbReference type="PROSITE-ProRule" id="PRU00169"/>
    </source>
</evidence>
<comment type="catalytic activity">
    <reaction evidence="1">
        <text>ATP + protein L-histidine = ADP + protein N-phospho-L-histidine.</text>
        <dbReference type="EC" id="2.7.13.3"/>
    </reaction>
</comment>
<feature type="modified residue" description="4-aspartylphosphate" evidence="4">
    <location>
        <position position="50"/>
    </location>
</feature>
<dbReference type="SUPFAM" id="SSF52172">
    <property type="entry name" value="CheY-like"/>
    <property type="match status" value="1"/>
</dbReference>
<dbReference type="Pfam" id="PF00512">
    <property type="entry name" value="HisKA"/>
    <property type="match status" value="1"/>
</dbReference>
<dbReference type="Pfam" id="PF00072">
    <property type="entry name" value="Response_reg"/>
    <property type="match status" value="1"/>
</dbReference>
<sequence>MILIVDDIVANIIALKKTLELHNIDVDTAESGEEALKKILKINYSLIIMDVQMPGLDGFEVVKILSGNKKTKDIPVIFLSAINIEKKYIFKGYETGAVDYITKPVDSDLLILKVKTFIKIYDQQNELKVMKDLLSKEIAIRTEAQDNLEMKIIERTKELVLKNEELEFKNHELQQFSWVVSHDLNEPIRKIQIFIGILKDLYLKDNPKAIDYVNRTMKSAERMQTLISDLLAYSRLSSKVVLEKTDLNVVLQEVLSDFDYQIENKNAVVKICDLPVIDSIPSQLRQVFQNLIGNALKFSGNVAIPTIEISSELILTKDFEGQASPEGKFCRITISDNGIGFDEIYLDRIFVIFQSLNDRSIYEGTGIGLAISKKIMEKHNGLITAKSQLGKGASFILVLPLQHDIQNN</sequence>
<dbReference type="PANTHER" id="PTHR43547">
    <property type="entry name" value="TWO-COMPONENT HISTIDINE KINASE"/>
    <property type="match status" value="1"/>
</dbReference>
<dbReference type="InterPro" id="IPR036890">
    <property type="entry name" value="HATPase_C_sf"/>
</dbReference>
<feature type="domain" description="Histidine kinase" evidence="5">
    <location>
        <begin position="179"/>
        <end position="403"/>
    </location>
</feature>
<dbReference type="SMART" id="SM00388">
    <property type="entry name" value="HisKA"/>
    <property type="match status" value="1"/>
</dbReference>
<proteinExistence type="predicted"/>
<dbReference type="CDD" id="cd00082">
    <property type="entry name" value="HisKA"/>
    <property type="match status" value="1"/>
</dbReference>
<dbReference type="InterPro" id="IPR004358">
    <property type="entry name" value="Sig_transdc_His_kin-like_C"/>
</dbReference>
<protein>
    <recommendedName>
        <fullName evidence="2">histidine kinase</fullName>
        <ecNumber evidence="2">2.7.13.3</ecNumber>
    </recommendedName>
</protein>
<dbReference type="InterPro" id="IPR005467">
    <property type="entry name" value="His_kinase_dom"/>
</dbReference>
<reference evidence="7 8" key="1">
    <citation type="submission" date="2021-03" db="EMBL/GenBank/DDBJ databases">
        <title>Flavobacterium Flabelliformis Sp. Nov. And Flavobacterium Geliluteum Sp. Nov., Two Novel Multidrug Resistant Psychrophilic Species Isolated From Antarctica.</title>
        <authorList>
            <person name="Kralova S."/>
            <person name="Busse H.J."/>
            <person name="Bezdicek M."/>
            <person name="Nykrynova M."/>
            <person name="Kroupova E."/>
            <person name="Krsek D."/>
            <person name="Sedlacek I."/>
        </authorList>
    </citation>
    <scope>NUCLEOTIDE SEQUENCE [LARGE SCALE GENOMIC DNA]</scope>
    <source>
        <strain evidence="7 8">P4023</strain>
    </source>
</reference>
<dbReference type="SUPFAM" id="SSF55874">
    <property type="entry name" value="ATPase domain of HSP90 chaperone/DNA topoisomerase II/histidine kinase"/>
    <property type="match status" value="1"/>
</dbReference>
<dbReference type="SMART" id="SM00448">
    <property type="entry name" value="REC"/>
    <property type="match status" value="1"/>
</dbReference>